<proteinExistence type="predicted"/>
<reference evidence="3 4" key="1">
    <citation type="submission" date="2016-03" db="EMBL/GenBank/DDBJ databases">
        <authorList>
            <person name="Ploux O."/>
        </authorList>
    </citation>
    <scope>NUCLEOTIDE SEQUENCE [LARGE SCALE GENOMIC DNA]</scope>
    <source>
        <strain evidence="3 4">BER2</strain>
    </source>
</reference>
<evidence type="ECO:0000259" key="2">
    <source>
        <dbReference type="Pfam" id="PF01551"/>
    </source>
</evidence>
<dbReference type="FunFam" id="2.70.70.10:FF:000006">
    <property type="entry name" value="M23 family peptidase"/>
    <property type="match status" value="1"/>
</dbReference>
<name>A0A150WCC2_BDEBC</name>
<feature type="domain" description="M23ase beta-sheet core" evidence="2">
    <location>
        <begin position="233"/>
        <end position="327"/>
    </location>
</feature>
<evidence type="ECO:0000256" key="1">
    <source>
        <dbReference type="SAM" id="Phobius"/>
    </source>
</evidence>
<dbReference type="RefSeq" id="WP_063244793.1">
    <property type="nucleotide sequence ID" value="NZ_CP168967.1"/>
</dbReference>
<keyword evidence="1" id="KW-0812">Transmembrane</keyword>
<dbReference type="InterPro" id="IPR050570">
    <property type="entry name" value="Cell_wall_metabolism_enzyme"/>
</dbReference>
<keyword evidence="1" id="KW-1133">Transmembrane helix</keyword>
<sequence length="334" mass="36986">MDKKKVTLFIVSNQTGKTRKIVLSAAWLKALSFISGIIIIIFAAGLVDYFGLLLQAMENKRLKAENAQLIKQFQVVESKVSALENSLERVKTFTTKLSLITNVDAEDRITKLTMGPKPSAGQQVEEYEPMEQRQEPEELVEQDQVFANKKPLNDQIGELANENADKDYASLVVRIDKAVKETQLKEQSVIDLWESLSERQSLLNSTPNMKPAKGWITSRFGYRVSPFTGKTALHAGLDIAAAPGSPVYAPADGVVVFASYDESYGKLITIDYGYGVTTRFGHLSQIYVQVGQRVSKWDVVGAVGNTGRSTGPHLHYEVRINGTAVDPINYILDE</sequence>
<evidence type="ECO:0000313" key="4">
    <source>
        <dbReference type="Proteomes" id="UP000075391"/>
    </source>
</evidence>
<dbReference type="EMBL" id="LUKF01000019">
    <property type="protein sequence ID" value="KYG60508.1"/>
    <property type="molecule type" value="Genomic_DNA"/>
</dbReference>
<dbReference type="OrthoDB" id="5289383at2"/>
<accession>A0A150WCC2</accession>
<organism evidence="3 4">
    <name type="scientific">Bdellovibrio bacteriovorus</name>
    <dbReference type="NCBI Taxonomy" id="959"/>
    <lineage>
        <taxon>Bacteria</taxon>
        <taxon>Pseudomonadati</taxon>
        <taxon>Bdellovibrionota</taxon>
        <taxon>Bdellovibrionia</taxon>
        <taxon>Bdellovibrionales</taxon>
        <taxon>Pseudobdellovibrionaceae</taxon>
        <taxon>Bdellovibrio</taxon>
    </lineage>
</organism>
<gene>
    <name evidence="3" type="ORF">AZI85_10835</name>
</gene>
<dbReference type="AlphaFoldDB" id="A0A150WCC2"/>
<feature type="transmembrane region" description="Helical" evidence="1">
    <location>
        <begin position="30"/>
        <end position="54"/>
    </location>
</feature>
<dbReference type="InterPro" id="IPR016047">
    <property type="entry name" value="M23ase_b-sheet_dom"/>
</dbReference>
<comment type="caution">
    <text evidence="3">The sequence shown here is derived from an EMBL/GenBank/DDBJ whole genome shotgun (WGS) entry which is preliminary data.</text>
</comment>
<dbReference type="SUPFAM" id="SSF51261">
    <property type="entry name" value="Duplicated hybrid motif"/>
    <property type="match status" value="1"/>
</dbReference>
<dbReference type="Gene3D" id="2.70.70.10">
    <property type="entry name" value="Glucose Permease (Domain IIA)"/>
    <property type="match status" value="1"/>
</dbReference>
<dbReference type="InterPro" id="IPR011055">
    <property type="entry name" value="Dup_hybrid_motif"/>
</dbReference>
<protein>
    <submittedName>
        <fullName evidence="3">Cell wall-binding protein associated metalloendopeptidase</fullName>
    </submittedName>
</protein>
<keyword evidence="1" id="KW-0472">Membrane</keyword>
<dbReference type="PANTHER" id="PTHR21666">
    <property type="entry name" value="PEPTIDASE-RELATED"/>
    <property type="match status" value="1"/>
</dbReference>
<dbReference type="Proteomes" id="UP000075391">
    <property type="component" value="Unassembled WGS sequence"/>
</dbReference>
<dbReference type="CDD" id="cd12797">
    <property type="entry name" value="M23_peptidase"/>
    <property type="match status" value="1"/>
</dbReference>
<dbReference type="PANTHER" id="PTHR21666:SF270">
    <property type="entry name" value="MUREIN HYDROLASE ACTIVATOR ENVC"/>
    <property type="match status" value="1"/>
</dbReference>
<dbReference type="GO" id="GO:0004222">
    <property type="term" value="F:metalloendopeptidase activity"/>
    <property type="evidence" value="ECO:0007669"/>
    <property type="project" value="TreeGrafter"/>
</dbReference>
<evidence type="ECO:0000313" key="3">
    <source>
        <dbReference type="EMBL" id="KYG60508.1"/>
    </source>
</evidence>
<dbReference type="Pfam" id="PF01551">
    <property type="entry name" value="Peptidase_M23"/>
    <property type="match status" value="1"/>
</dbReference>